<feature type="region of interest" description="Disordered" evidence="1">
    <location>
        <begin position="146"/>
        <end position="169"/>
    </location>
</feature>
<dbReference type="InterPro" id="IPR008197">
    <property type="entry name" value="WAP_dom"/>
</dbReference>
<dbReference type="AlphaFoldDB" id="A0A5S6QH28"/>
<dbReference type="WBParaSite" id="TMUE_2000006716.1">
    <property type="protein sequence ID" value="TMUE_2000006716.1"/>
    <property type="gene ID" value="WBGene00293961"/>
</dbReference>
<feature type="region of interest" description="Disordered" evidence="1">
    <location>
        <begin position="81"/>
        <end position="108"/>
    </location>
</feature>
<dbReference type="SUPFAM" id="SSF57256">
    <property type="entry name" value="Elafin-like"/>
    <property type="match status" value="3"/>
</dbReference>
<keyword evidence="4" id="KW-1185">Reference proteome</keyword>
<evidence type="ECO:0000313" key="5">
    <source>
        <dbReference type="WBParaSite" id="TMUE_2000006716.1"/>
    </source>
</evidence>
<protein>
    <submittedName>
        <fullName evidence="5">WAP domain-containing protein</fullName>
    </submittedName>
</protein>
<organism evidence="4 5">
    <name type="scientific">Trichuris muris</name>
    <name type="common">Mouse whipworm</name>
    <dbReference type="NCBI Taxonomy" id="70415"/>
    <lineage>
        <taxon>Eukaryota</taxon>
        <taxon>Metazoa</taxon>
        <taxon>Ecdysozoa</taxon>
        <taxon>Nematoda</taxon>
        <taxon>Enoplea</taxon>
        <taxon>Dorylaimia</taxon>
        <taxon>Trichinellida</taxon>
        <taxon>Trichuridae</taxon>
        <taxon>Trichuris</taxon>
    </lineage>
</organism>
<dbReference type="Proteomes" id="UP000046395">
    <property type="component" value="Unassembled WGS sequence"/>
</dbReference>
<dbReference type="Gene3D" id="4.10.75.10">
    <property type="entry name" value="Elafin-like"/>
    <property type="match status" value="3"/>
</dbReference>
<name>A0A5S6QH28_TRIMR</name>
<feature type="domain" description="WAP" evidence="3">
    <location>
        <begin position="265"/>
        <end position="309"/>
    </location>
</feature>
<feature type="domain" description="WAP" evidence="3">
    <location>
        <begin position="215"/>
        <end position="257"/>
    </location>
</feature>
<evidence type="ECO:0000256" key="1">
    <source>
        <dbReference type="SAM" id="MobiDB-lite"/>
    </source>
</evidence>
<reference evidence="5" key="1">
    <citation type="submission" date="2019-12" db="UniProtKB">
        <authorList>
            <consortium name="WormBaseParasite"/>
        </authorList>
    </citation>
    <scope>IDENTIFICATION</scope>
</reference>
<accession>A0A5S6QH28</accession>
<feature type="domain" description="WAP" evidence="3">
    <location>
        <begin position="316"/>
        <end position="360"/>
    </location>
</feature>
<evidence type="ECO:0000256" key="2">
    <source>
        <dbReference type="SAM" id="SignalP"/>
    </source>
</evidence>
<dbReference type="Pfam" id="PF00095">
    <property type="entry name" value="WAP"/>
    <property type="match status" value="3"/>
</dbReference>
<feature type="signal peptide" evidence="2">
    <location>
        <begin position="1"/>
        <end position="17"/>
    </location>
</feature>
<dbReference type="SMART" id="SM00217">
    <property type="entry name" value="WAP"/>
    <property type="match status" value="3"/>
</dbReference>
<evidence type="ECO:0000259" key="3">
    <source>
        <dbReference type="SMART" id="SM00217"/>
    </source>
</evidence>
<dbReference type="InterPro" id="IPR036645">
    <property type="entry name" value="Elafin-like_sf"/>
</dbReference>
<keyword evidence="2" id="KW-0732">Signal</keyword>
<proteinExistence type="predicted"/>
<dbReference type="GO" id="GO:0005576">
    <property type="term" value="C:extracellular region"/>
    <property type="evidence" value="ECO:0007669"/>
    <property type="project" value="InterPro"/>
</dbReference>
<sequence length="367" mass="40089">MLAFWVCLCFISSYVSASEEETDASSEAFFSPMGSSDELLAKTKVIQQVREPQAFGKGATESSSISSETFVSLESIATDSHENATVAQEVERSHPSSTKATDLSSSSSEMFASLGSNAADSLERATVTQQVKGSQPSCTTAIELSAGSSENQEENQHNSTTGNENDRSLDLCPLTTRRLQGAAFTCTEDQHCQAMKMICCIGVCARPIPHGPKAHTGSCLALPIRPIRKATCANDDDCADDEKCCQNGPEIHCVKASRLRNFNRKPGYCGHVRPDEQMTQYKLCNGDTDCFRMDKCCPTSTTRRCVPPLSYAPEPKRGHCKMQSPYVLPVITPSCYDDYDCVGIQKCCYDGRHERCMNPASNLTHFD</sequence>
<evidence type="ECO:0000313" key="4">
    <source>
        <dbReference type="Proteomes" id="UP000046395"/>
    </source>
</evidence>
<dbReference type="GO" id="GO:0030414">
    <property type="term" value="F:peptidase inhibitor activity"/>
    <property type="evidence" value="ECO:0007669"/>
    <property type="project" value="InterPro"/>
</dbReference>
<feature type="chain" id="PRO_5024271269" evidence="2">
    <location>
        <begin position="18"/>
        <end position="367"/>
    </location>
</feature>